<evidence type="ECO:0000256" key="1">
    <source>
        <dbReference type="ARBA" id="ARBA00022679"/>
    </source>
</evidence>
<dbReference type="PANTHER" id="PTHR45910">
    <property type="entry name" value="N-ALPHA-ACETYLTRANSFERASE 20"/>
    <property type="match status" value="1"/>
</dbReference>
<evidence type="ECO:0000313" key="3">
    <source>
        <dbReference type="EMBL" id="KAE8683138.1"/>
    </source>
</evidence>
<dbReference type="AlphaFoldDB" id="A0A6A2YUK8"/>
<dbReference type="EMBL" id="VEPZ02001271">
    <property type="protein sequence ID" value="KAE8683138.1"/>
    <property type="molecule type" value="Genomic_DNA"/>
</dbReference>
<dbReference type="PANTHER" id="PTHR45910:SF1">
    <property type="entry name" value="N-ALPHA-ACETYLTRANSFERASE 20"/>
    <property type="match status" value="1"/>
</dbReference>
<keyword evidence="2" id="KW-0012">Acyltransferase</keyword>
<dbReference type="SUPFAM" id="SSF55729">
    <property type="entry name" value="Acyl-CoA N-acyltransferases (Nat)"/>
    <property type="match status" value="1"/>
</dbReference>
<dbReference type="Gene3D" id="3.40.630.30">
    <property type="match status" value="1"/>
</dbReference>
<evidence type="ECO:0000256" key="2">
    <source>
        <dbReference type="ARBA" id="ARBA00023315"/>
    </source>
</evidence>
<dbReference type="GO" id="GO:0031416">
    <property type="term" value="C:NatB complex"/>
    <property type="evidence" value="ECO:0007669"/>
    <property type="project" value="TreeGrafter"/>
</dbReference>
<comment type="caution">
    <text evidence="3">The sequence shown here is derived from an EMBL/GenBank/DDBJ whole genome shotgun (WGS) entry which is preliminary data.</text>
</comment>
<keyword evidence="1" id="KW-0808">Transferase</keyword>
<dbReference type="GO" id="GO:0004596">
    <property type="term" value="F:protein-N-terminal amino-acid acetyltransferase activity"/>
    <property type="evidence" value="ECO:0007669"/>
    <property type="project" value="TreeGrafter"/>
</dbReference>
<name>A0A6A2YUK8_HIBSY</name>
<dbReference type="InterPro" id="IPR051646">
    <property type="entry name" value="NatB_acetyltransferase_subunit"/>
</dbReference>
<reference evidence="3" key="1">
    <citation type="submission" date="2019-09" db="EMBL/GenBank/DDBJ databases">
        <title>Draft genome information of white flower Hibiscus syriacus.</title>
        <authorList>
            <person name="Kim Y.-M."/>
        </authorList>
    </citation>
    <scope>NUCLEOTIDE SEQUENCE [LARGE SCALE GENOMIC DNA]</scope>
    <source>
        <strain evidence="3">YM2019G1</strain>
    </source>
</reference>
<accession>A0A6A2YUK8</accession>
<organism evidence="3 4">
    <name type="scientific">Hibiscus syriacus</name>
    <name type="common">Rose of Sharon</name>
    <dbReference type="NCBI Taxonomy" id="106335"/>
    <lineage>
        <taxon>Eukaryota</taxon>
        <taxon>Viridiplantae</taxon>
        <taxon>Streptophyta</taxon>
        <taxon>Embryophyta</taxon>
        <taxon>Tracheophyta</taxon>
        <taxon>Spermatophyta</taxon>
        <taxon>Magnoliopsida</taxon>
        <taxon>eudicotyledons</taxon>
        <taxon>Gunneridae</taxon>
        <taxon>Pentapetalae</taxon>
        <taxon>rosids</taxon>
        <taxon>malvids</taxon>
        <taxon>Malvales</taxon>
        <taxon>Malvaceae</taxon>
        <taxon>Malvoideae</taxon>
        <taxon>Hibiscus</taxon>
    </lineage>
</organism>
<protein>
    <submittedName>
        <fullName evidence="3">N-alpha-acetyltransferase 20</fullName>
    </submittedName>
</protein>
<dbReference type="Proteomes" id="UP000436088">
    <property type="component" value="Unassembled WGS sequence"/>
</dbReference>
<proteinExistence type="predicted"/>
<dbReference type="InterPro" id="IPR016181">
    <property type="entry name" value="Acyl_CoA_acyltransferase"/>
</dbReference>
<gene>
    <name evidence="3" type="ORF">F3Y22_tig00111213pilonHSYRG00131</name>
</gene>
<sequence length="111" mass="12916">MATIHRFCCNDLLRFTFVNLEHLTNTFSMSFYLTYLACWPDYFQVAEGLGKLIMCYILGKAEGQDESWHDHVMAVTVAPEYYWQQLAKKLMNLLEEISDNISIGDAYMKKA</sequence>
<keyword evidence="4" id="KW-1185">Reference proteome</keyword>
<evidence type="ECO:0000313" key="4">
    <source>
        <dbReference type="Proteomes" id="UP000436088"/>
    </source>
</evidence>